<dbReference type="HAMAP" id="MF_00659">
    <property type="entry name" value="UPF0250"/>
    <property type="match status" value="1"/>
</dbReference>
<reference evidence="6 7" key="1">
    <citation type="submission" date="2018-10" db="EMBL/GenBank/DDBJ databases">
        <title>Comamonadaceae CDC group NO-1 genome sequencing and assembly.</title>
        <authorList>
            <person name="Bernier A.-M."/>
            <person name="Bernard K."/>
        </authorList>
    </citation>
    <scope>NUCLEOTIDE SEQUENCE [LARGE SCALE GENOMIC DNA]</scope>
    <source>
        <strain evidence="4 6">NML161473</strain>
        <strain evidence="5 8">NML180581</strain>
        <strain evidence="3 7">NML970147</strain>
    </source>
</reference>
<comment type="similarity">
    <text evidence="1 2">Belongs to the UPF0250 family.</text>
</comment>
<evidence type="ECO:0000313" key="7">
    <source>
        <dbReference type="Proteomes" id="UP000267521"/>
    </source>
</evidence>
<dbReference type="RefSeq" id="WP_122239243.1">
    <property type="nucleotide sequence ID" value="NZ_RDQK01000031.1"/>
</dbReference>
<evidence type="ECO:0000313" key="3">
    <source>
        <dbReference type="EMBL" id="RMW95097.1"/>
    </source>
</evidence>
<dbReference type="Proteomes" id="UP000267521">
    <property type="component" value="Unassembled WGS sequence"/>
</dbReference>
<evidence type="ECO:0000256" key="2">
    <source>
        <dbReference type="HAMAP-Rule" id="MF_00659"/>
    </source>
</evidence>
<comment type="caution">
    <text evidence="4">The sequence shown here is derived from an EMBL/GenBank/DDBJ whole genome shotgun (WGS) entry which is preliminary data.</text>
</comment>
<accession>A0A3M6QTB0</accession>
<name>A0A3M6Q162_9BURK</name>
<accession>A0A3M6PVH4</accession>
<organism evidence="4 6">
    <name type="scientific">Allofranklinella schreckenbergeri</name>
    <dbReference type="NCBI Taxonomy" id="1076744"/>
    <lineage>
        <taxon>Bacteria</taxon>
        <taxon>Pseudomonadati</taxon>
        <taxon>Pseudomonadota</taxon>
        <taxon>Betaproteobacteria</taxon>
        <taxon>Burkholderiales</taxon>
        <taxon>Comamonadaceae</taxon>
        <taxon>Allofranklinella</taxon>
    </lineage>
</organism>
<dbReference type="Pfam" id="PF04359">
    <property type="entry name" value="DUF493"/>
    <property type="match status" value="1"/>
</dbReference>
<dbReference type="InterPro" id="IPR027471">
    <property type="entry name" value="YbeD-like_sf"/>
</dbReference>
<dbReference type="Proteomes" id="UP000267035">
    <property type="component" value="Unassembled WGS sequence"/>
</dbReference>
<dbReference type="EMBL" id="RDQM01000018">
    <property type="protein sequence ID" value="RMW95097.1"/>
    <property type="molecule type" value="Genomic_DNA"/>
</dbReference>
<sequence length="89" mass="9956">MSNAQESIIEYPLEFPIKVMGLKSEAFIDAVKAIAARHDTGFDPTTVELRESREGKYLSVTITITATSREHLDGIYQELTAHPLSKMVF</sequence>
<evidence type="ECO:0000256" key="1">
    <source>
        <dbReference type="ARBA" id="ARBA00008460"/>
    </source>
</evidence>
<dbReference type="AlphaFoldDB" id="A0A3M6Q162"/>
<dbReference type="InterPro" id="IPR007454">
    <property type="entry name" value="UPF0250_YbeD-like"/>
</dbReference>
<gene>
    <name evidence="5" type="ORF">EBQ24_11350</name>
    <name evidence="4" type="ORF">EBQ25_10330</name>
    <name evidence="3" type="ORF">EBQ26_11340</name>
</gene>
<dbReference type="GO" id="GO:0005829">
    <property type="term" value="C:cytosol"/>
    <property type="evidence" value="ECO:0007669"/>
    <property type="project" value="TreeGrafter"/>
</dbReference>
<evidence type="ECO:0000313" key="6">
    <source>
        <dbReference type="Proteomes" id="UP000267035"/>
    </source>
</evidence>
<evidence type="ECO:0000313" key="8">
    <source>
        <dbReference type="Proteomes" id="UP000281171"/>
    </source>
</evidence>
<dbReference type="SUPFAM" id="SSF117991">
    <property type="entry name" value="YbeD/HP0495-like"/>
    <property type="match status" value="1"/>
</dbReference>
<dbReference type="EMBL" id="RDQK01000031">
    <property type="protein sequence ID" value="RMX06223.1"/>
    <property type="molecule type" value="Genomic_DNA"/>
</dbReference>
<dbReference type="Gene3D" id="3.30.70.260">
    <property type="match status" value="1"/>
</dbReference>
<protein>
    <recommendedName>
        <fullName evidence="2">UPF0250 protein EBQ24_11350</fullName>
    </recommendedName>
</protein>
<evidence type="ECO:0000313" key="4">
    <source>
        <dbReference type="EMBL" id="RMW97009.1"/>
    </source>
</evidence>
<dbReference type="Proteomes" id="UP000281171">
    <property type="component" value="Unassembled WGS sequence"/>
</dbReference>
<dbReference type="PANTHER" id="PTHR38036">
    <property type="entry name" value="UPF0250 PROTEIN YBED"/>
    <property type="match status" value="1"/>
</dbReference>
<keyword evidence="6" id="KW-1185">Reference proteome</keyword>
<dbReference type="EMBL" id="RDQL01000016">
    <property type="protein sequence ID" value="RMW97009.1"/>
    <property type="molecule type" value="Genomic_DNA"/>
</dbReference>
<accession>A0A3M6Q162</accession>
<proteinExistence type="inferred from homology"/>
<evidence type="ECO:0000313" key="5">
    <source>
        <dbReference type="EMBL" id="RMX06223.1"/>
    </source>
</evidence>
<dbReference type="PANTHER" id="PTHR38036:SF1">
    <property type="entry name" value="UPF0250 PROTEIN YBED"/>
    <property type="match status" value="1"/>
</dbReference>